<dbReference type="InterPro" id="IPR043504">
    <property type="entry name" value="Peptidase_S1_PA_chymotrypsin"/>
</dbReference>
<keyword evidence="1" id="KW-1015">Disulfide bond</keyword>
<dbReference type="RefSeq" id="WP_203148364.1">
    <property type="nucleotide sequence ID" value="NZ_JAEVHL010000040.1"/>
</dbReference>
<dbReference type="InterPro" id="IPR001314">
    <property type="entry name" value="Peptidase_S1A"/>
</dbReference>
<dbReference type="PANTHER" id="PTHR24256">
    <property type="entry name" value="TRYPTASE-RELATED"/>
    <property type="match status" value="1"/>
</dbReference>
<organism evidence="4 5">
    <name type="scientific">Micromonospora tarensis</name>
    <dbReference type="NCBI Taxonomy" id="2806100"/>
    <lineage>
        <taxon>Bacteria</taxon>
        <taxon>Bacillati</taxon>
        <taxon>Actinomycetota</taxon>
        <taxon>Actinomycetes</taxon>
        <taxon>Micromonosporales</taxon>
        <taxon>Micromonosporaceae</taxon>
        <taxon>Micromonospora</taxon>
    </lineage>
</organism>
<dbReference type="GO" id="GO:0006508">
    <property type="term" value="P:proteolysis"/>
    <property type="evidence" value="ECO:0007669"/>
    <property type="project" value="UniProtKB-KW"/>
</dbReference>
<dbReference type="CDD" id="cd00190">
    <property type="entry name" value="Tryp_SPc"/>
    <property type="match status" value="1"/>
</dbReference>
<feature type="chain" id="PRO_5045837867" evidence="2">
    <location>
        <begin position="19"/>
        <end position="286"/>
    </location>
</feature>
<dbReference type="Gene3D" id="2.40.10.10">
    <property type="entry name" value="Trypsin-like serine proteases"/>
    <property type="match status" value="1"/>
</dbReference>
<dbReference type="PROSITE" id="PS00134">
    <property type="entry name" value="TRYPSIN_HIS"/>
    <property type="match status" value="1"/>
</dbReference>
<dbReference type="InterPro" id="IPR051487">
    <property type="entry name" value="Ser/Thr_Proteases_Immune/Dev"/>
</dbReference>
<name>A0ABS1YF05_9ACTN</name>
<dbReference type="GO" id="GO:0008233">
    <property type="term" value="F:peptidase activity"/>
    <property type="evidence" value="ECO:0007669"/>
    <property type="project" value="UniProtKB-KW"/>
</dbReference>
<sequence>MISAVAVLLGLLAGAAPASGAAAAQPDDLTTNIVGGHDATRPYPGMASLQVRQSDNTFNHACGAVLVHPLYAVTAAHCVTTPDLTVLDPGVLQLRIGSLDRTSGGTVATVTGVLPHPDWDYFVGANGRIADLALLRLASPVPRVPFLISPMVQPGTSTRLLGWGSVQPDASGPYPVTLQELESTVMPNSECAAAGLSAGEVCIDSPGGTSGICLADSGGPAVRQLVPGRWAVIGLVSRGAATYCGENPIVFTSLTYYRPWIHRVIATGQLPPAAAPVGSAVANAAG</sequence>
<dbReference type="SMART" id="SM00020">
    <property type="entry name" value="Tryp_SPc"/>
    <property type="match status" value="1"/>
</dbReference>
<evidence type="ECO:0000313" key="5">
    <source>
        <dbReference type="Proteomes" id="UP000622245"/>
    </source>
</evidence>
<gene>
    <name evidence="4" type="ORF">JM949_11435</name>
</gene>
<dbReference type="InterPro" id="IPR009003">
    <property type="entry name" value="Peptidase_S1_PA"/>
</dbReference>
<dbReference type="PRINTS" id="PR00722">
    <property type="entry name" value="CHYMOTRYPSIN"/>
</dbReference>
<dbReference type="InterPro" id="IPR018114">
    <property type="entry name" value="TRYPSIN_HIS"/>
</dbReference>
<evidence type="ECO:0000313" key="4">
    <source>
        <dbReference type="EMBL" id="MBM0276006.1"/>
    </source>
</evidence>
<dbReference type="EMBL" id="JAEVHL010000040">
    <property type="protein sequence ID" value="MBM0276006.1"/>
    <property type="molecule type" value="Genomic_DNA"/>
</dbReference>
<reference evidence="4 5" key="1">
    <citation type="submission" date="2021-01" db="EMBL/GenBank/DDBJ databases">
        <title>Draft genome sequence of Micromonospora sp. strain STR1s_6.</title>
        <authorList>
            <person name="Karlyshev A."/>
            <person name="Jawad R."/>
        </authorList>
    </citation>
    <scope>NUCLEOTIDE SEQUENCE [LARGE SCALE GENOMIC DNA]</scope>
    <source>
        <strain evidence="4 5">STR1S-6</strain>
    </source>
</reference>
<dbReference type="Pfam" id="PF00089">
    <property type="entry name" value="Trypsin"/>
    <property type="match status" value="1"/>
</dbReference>
<dbReference type="InterPro" id="IPR001254">
    <property type="entry name" value="Trypsin_dom"/>
</dbReference>
<dbReference type="SUPFAM" id="SSF50494">
    <property type="entry name" value="Trypsin-like serine proteases"/>
    <property type="match status" value="1"/>
</dbReference>
<feature type="domain" description="Peptidase S1" evidence="3">
    <location>
        <begin position="33"/>
        <end position="266"/>
    </location>
</feature>
<proteinExistence type="predicted"/>
<accession>A0ABS1YF05</accession>
<keyword evidence="2" id="KW-0732">Signal</keyword>
<comment type="caution">
    <text evidence="4">The sequence shown here is derived from an EMBL/GenBank/DDBJ whole genome shotgun (WGS) entry which is preliminary data.</text>
</comment>
<feature type="signal peptide" evidence="2">
    <location>
        <begin position="1"/>
        <end position="18"/>
    </location>
</feature>
<protein>
    <submittedName>
        <fullName evidence="4">Serine protease</fullName>
    </submittedName>
</protein>
<keyword evidence="5" id="KW-1185">Reference proteome</keyword>
<evidence type="ECO:0000256" key="2">
    <source>
        <dbReference type="SAM" id="SignalP"/>
    </source>
</evidence>
<evidence type="ECO:0000259" key="3">
    <source>
        <dbReference type="PROSITE" id="PS50240"/>
    </source>
</evidence>
<dbReference type="PROSITE" id="PS50240">
    <property type="entry name" value="TRYPSIN_DOM"/>
    <property type="match status" value="1"/>
</dbReference>
<evidence type="ECO:0000256" key="1">
    <source>
        <dbReference type="ARBA" id="ARBA00023157"/>
    </source>
</evidence>
<dbReference type="Proteomes" id="UP000622245">
    <property type="component" value="Unassembled WGS sequence"/>
</dbReference>
<keyword evidence="4" id="KW-0645">Protease</keyword>
<keyword evidence="4" id="KW-0378">Hydrolase</keyword>